<dbReference type="GeneID" id="14209920"/>
<keyword evidence="3 6" id="KW-0812">Transmembrane</keyword>
<protein>
    <submittedName>
        <fullName evidence="7">Uncharacterized membrane protein, Fun14 family</fullName>
    </submittedName>
</protein>
<dbReference type="Proteomes" id="UP000182829">
    <property type="component" value="Unassembled WGS sequence"/>
</dbReference>
<feature type="transmembrane region" description="Helical" evidence="6">
    <location>
        <begin position="6"/>
        <end position="23"/>
    </location>
</feature>
<gene>
    <name evidence="7" type="ORF">SAMN05443661_13429</name>
</gene>
<keyword evidence="4 6" id="KW-1133">Transmembrane helix</keyword>
<dbReference type="Pfam" id="PF04930">
    <property type="entry name" value="FUN14"/>
    <property type="match status" value="1"/>
</dbReference>
<evidence type="ECO:0000256" key="3">
    <source>
        <dbReference type="ARBA" id="ARBA00022692"/>
    </source>
</evidence>
<dbReference type="AlphaFoldDB" id="A0A1I3RTZ9"/>
<dbReference type="OMA" id="PGWISTI"/>
<dbReference type="InterPro" id="IPR007014">
    <property type="entry name" value="FUN14"/>
</dbReference>
<comment type="similarity">
    <text evidence="2">Belongs to the FUN14 family.</text>
</comment>
<evidence type="ECO:0000256" key="6">
    <source>
        <dbReference type="SAM" id="Phobius"/>
    </source>
</evidence>
<name>A0A1I3RTZ9_9EURY</name>
<dbReference type="EMBL" id="FORO01000034">
    <property type="protein sequence ID" value="SFJ49828.1"/>
    <property type="molecule type" value="Genomic_DNA"/>
</dbReference>
<evidence type="ECO:0000313" key="8">
    <source>
        <dbReference type="Proteomes" id="UP000182829"/>
    </source>
</evidence>
<sequence length="108" mass="11365">MIDVDPTTLALEFCGGALIGGLVGFGTKRIAKLLAIIIGVQLMVFRYLESQGILIVDYNRLTAGLVDAQEQAQVQAAGTEIHQLESMLSVAAVGAGFTSGFLIGFHRG</sequence>
<feature type="transmembrane region" description="Helical" evidence="6">
    <location>
        <begin position="30"/>
        <end position="48"/>
    </location>
</feature>
<feature type="transmembrane region" description="Helical" evidence="6">
    <location>
        <begin position="87"/>
        <end position="105"/>
    </location>
</feature>
<accession>A0A1I3RTZ9</accession>
<keyword evidence="5 6" id="KW-0472">Membrane</keyword>
<dbReference type="OrthoDB" id="168550at2157"/>
<evidence type="ECO:0000256" key="1">
    <source>
        <dbReference type="ARBA" id="ARBA00004370"/>
    </source>
</evidence>
<proteinExistence type="inferred from homology"/>
<dbReference type="GO" id="GO:0016020">
    <property type="term" value="C:membrane"/>
    <property type="evidence" value="ECO:0007669"/>
    <property type="project" value="UniProtKB-SubCell"/>
</dbReference>
<dbReference type="RefSeq" id="WP_005575776.1">
    <property type="nucleotide sequence ID" value="NZ_FORO01000034.1"/>
</dbReference>
<evidence type="ECO:0000256" key="2">
    <source>
        <dbReference type="ARBA" id="ARBA00009160"/>
    </source>
</evidence>
<organism evidence="7 8">
    <name type="scientific">Natronobacterium gregoryi</name>
    <dbReference type="NCBI Taxonomy" id="44930"/>
    <lineage>
        <taxon>Archaea</taxon>
        <taxon>Methanobacteriati</taxon>
        <taxon>Methanobacteriota</taxon>
        <taxon>Stenosarchaea group</taxon>
        <taxon>Halobacteria</taxon>
        <taxon>Halobacteriales</taxon>
        <taxon>Natrialbaceae</taxon>
        <taxon>Natronobacterium</taxon>
    </lineage>
</organism>
<evidence type="ECO:0000313" key="7">
    <source>
        <dbReference type="EMBL" id="SFJ49828.1"/>
    </source>
</evidence>
<evidence type="ECO:0000256" key="5">
    <source>
        <dbReference type="ARBA" id="ARBA00023136"/>
    </source>
</evidence>
<comment type="subcellular location">
    <subcellularLocation>
        <location evidence="1">Membrane</location>
    </subcellularLocation>
</comment>
<reference evidence="7 8" key="1">
    <citation type="submission" date="2016-10" db="EMBL/GenBank/DDBJ databases">
        <authorList>
            <person name="de Groot N.N."/>
        </authorList>
    </citation>
    <scope>NUCLEOTIDE SEQUENCE [LARGE SCALE GENOMIC DNA]</scope>
    <source>
        <strain evidence="7 8">SP2</strain>
    </source>
</reference>
<evidence type="ECO:0000256" key="4">
    <source>
        <dbReference type="ARBA" id="ARBA00022989"/>
    </source>
</evidence>